<evidence type="ECO:0000256" key="5">
    <source>
        <dbReference type="PROSITE-ProRule" id="PRU00169"/>
    </source>
</evidence>
<keyword evidence="1 5" id="KW-0597">Phosphoprotein</keyword>
<feature type="domain" description="HTH luxR-type" evidence="6">
    <location>
        <begin position="149"/>
        <end position="214"/>
    </location>
</feature>
<evidence type="ECO:0000256" key="4">
    <source>
        <dbReference type="ARBA" id="ARBA00023163"/>
    </source>
</evidence>
<dbReference type="Pfam" id="PF00072">
    <property type="entry name" value="Response_reg"/>
    <property type="match status" value="1"/>
</dbReference>
<dbReference type="InterPro" id="IPR000792">
    <property type="entry name" value="Tscrpt_reg_LuxR_C"/>
</dbReference>
<dbReference type="PANTHER" id="PTHR43214:SF24">
    <property type="entry name" value="TRANSCRIPTIONAL REGULATORY PROTEIN NARL-RELATED"/>
    <property type="match status" value="1"/>
</dbReference>
<sequence>MTRVLVVDDQDLIRAGLAAILRATPGFSSVLETADGETAVTMAAEHRPDVILMDIRLPGMNGITTTERILAQRTSPTPKIIVLTTFDTDEYVYGALRAGSCGFLLKDIPPDRLIAAISAIRSGDMLFAPSVTRRLIEAYAPRPGEAARRPESLHQLTVRETEVLRLVGKGLANDEIAHELYVSEATVKTHIHRTMHKLDLRSRAQAVVTAYETGLVVPRGTR</sequence>
<dbReference type="PANTHER" id="PTHR43214">
    <property type="entry name" value="TWO-COMPONENT RESPONSE REGULATOR"/>
    <property type="match status" value="1"/>
</dbReference>
<dbReference type="SMART" id="SM00421">
    <property type="entry name" value="HTH_LUXR"/>
    <property type="match status" value="1"/>
</dbReference>
<dbReference type="PRINTS" id="PR00038">
    <property type="entry name" value="HTHLUXR"/>
</dbReference>
<evidence type="ECO:0000313" key="8">
    <source>
        <dbReference type="EMBL" id="MFC0843935.1"/>
    </source>
</evidence>
<dbReference type="Gene3D" id="3.40.50.2300">
    <property type="match status" value="1"/>
</dbReference>
<dbReference type="PROSITE" id="PS00622">
    <property type="entry name" value="HTH_LUXR_1"/>
    <property type="match status" value="1"/>
</dbReference>
<dbReference type="EMBL" id="JBHMQV010000009">
    <property type="protein sequence ID" value="MFC0843935.1"/>
    <property type="molecule type" value="Genomic_DNA"/>
</dbReference>
<accession>A0ABV6THG2</accession>
<name>A0ABV6THG2_9ACTN</name>
<keyword evidence="3" id="KW-0238">DNA-binding</keyword>
<dbReference type="Pfam" id="PF00196">
    <property type="entry name" value="GerE"/>
    <property type="match status" value="1"/>
</dbReference>
<dbReference type="CDD" id="cd06170">
    <property type="entry name" value="LuxR_C_like"/>
    <property type="match status" value="1"/>
</dbReference>
<feature type="modified residue" description="4-aspartylphosphate" evidence="5">
    <location>
        <position position="54"/>
    </location>
</feature>
<dbReference type="InterPro" id="IPR058245">
    <property type="entry name" value="NreC/VraR/RcsB-like_REC"/>
</dbReference>
<dbReference type="InterPro" id="IPR039420">
    <property type="entry name" value="WalR-like"/>
</dbReference>
<dbReference type="Proteomes" id="UP001589887">
    <property type="component" value="Unassembled WGS sequence"/>
</dbReference>
<evidence type="ECO:0000256" key="1">
    <source>
        <dbReference type="ARBA" id="ARBA00022553"/>
    </source>
</evidence>
<dbReference type="RefSeq" id="WP_394317796.1">
    <property type="nucleotide sequence ID" value="NZ_JBHMQV010000009.1"/>
</dbReference>
<protein>
    <submittedName>
        <fullName evidence="8">Response regulator</fullName>
    </submittedName>
</protein>
<dbReference type="PROSITE" id="PS50110">
    <property type="entry name" value="RESPONSE_REGULATORY"/>
    <property type="match status" value="1"/>
</dbReference>
<evidence type="ECO:0000313" key="9">
    <source>
        <dbReference type="Proteomes" id="UP001589887"/>
    </source>
</evidence>
<dbReference type="InterPro" id="IPR011006">
    <property type="entry name" value="CheY-like_superfamily"/>
</dbReference>
<comment type="caution">
    <text evidence="8">The sequence shown here is derived from an EMBL/GenBank/DDBJ whole genome shotgun (WGS) entry which is preliminary data.</text>
</comment>
<dbReference type="CDD" id="cd17535">
    <property type="entry name" value="REC_NarL-like"/>
    <property type="match status" value="1"/>
</dbReference>
<keyword evidence="9" id="KW-1185">Reference proteome</keyword>
<dbReference type="InterPro" id="IPR016032">
    <property type="entry name" value="Sig_transdc_resp-reg_C-effctor"/>
</dbReference>
<dbReference type="SUPFAM" id="SSF52172">
    <property type="entry name" value="CheY-like"/>
    <property type="match status" value="1"/>
</dbReference>
<feature type="domain" description="Response regulatory" evidence="7">
    <location>
        <begin position="3"/>
        <end position="121"/>
    </location>
</feature>
<evidence type="ECO:0000256" key="3">
    <source>
        <dbReference type="ARBA" id="ARBA00023125"/>
    </source>
</evidence>
<evidence type="ECO:0000259" key="6">
    <source>
        <dbReference type="PROSITE" id="PS50043"/>
    </source>
</evidence>
<dbReference type="SMART" id="SM00448">
    <property type="entry name" value="REC"/>
    <property type="match status" value="1"/>
</dbReference>
<dbReference type="InterPro" id="IPR001789">
    <property type="entry name" value="Sig_transdc_resp-reg_receiver"/>
</dbReference>
<evidence type="ECO:0000259" key="7">
    <source>
        <dbReference type="PROSITE" id="PS50110"/>
    </source>
</evidence>
<reference evidence="8 9" key="1">
    <citation type="submission" date="2024-09" db="EMBL/GenBank/DDBJ databases">
        <authorList>
            <person name="Sun Q."/>
            <person name="Mori K."/>
        </authorList>
    </citation>
    <scope>NUCLEOTIDE SEQUENCE [LARGE SCALE GENOMIC DNA]</scope>
    <source>
        <strain evidence="8 9">JCM 4557</strain>
    </source>
</reference>
<organism evidence="8 9">
    <name type="scientific">Streptomyces noboritoensis</name>
    <dbReference type="NCBI Taxonomy" id="67337"/>
    <lineage>
        <taxon>Bacteria</taxon>
        <taxon>Bacillati</taxon>
        <taxon>Actinomycetota</taxon>
        <taxon>Actinomycetes</taxon>
        <taxon>Kitasatosporales</taxon>
        <taxon>Streptomycetaceae</taxon>
        <taxon>Streptomyces</taxon>
    </lineage>
</organism>
<keyword evidence="4" id="KW-0804">Transcription</keyword>
<keyword evidence="2" id="KW-0805">Transcription regulation</keyword>
<gene>
    <name evidence="8" type="ORF">ACFH04_09440</name>
</gene>
<evidence type="ECO:0000256" key="2">
    <source>
        <dbReference type="ARBA" id="ARBA00023015"/>
    </source>
</evidence>
<dbReference type="PROSITE" id="PS50043">
    <property type="entry name" value="HTH_LUXR_2"/>
    <property type="match status" value="1"/>
</dbReference>
<proteinExistence type="predicted"/>
<dbReference type="SUPFAM" id="SSF46894">
    <property type="entry name" value="C-terminal effector domain of the bipartite response regulators"/>
    <property type="match status" value="1"/>
</dbReference>